<accession>A0A1I2GN21</accession>
<dbReference type="SUPFAM" id="SSF47090">
    <property type="entry name" value="PGBD-like"/>
    <property type="match status" value="1"/>
</dbReference>
<dbReference type="Pfam" id="PF01471">
    <property type="entry name" value="PG_binding_1"/>
    <property type="match status" value="1"/>
</dbReference>
<dbReference type="InterPro" id="IPR036779">
    <property type="entry name" value="LysM_dom_sf"/>
</dbReference>
<dbReference type="RefSeq" id="WP_096331490.1">
    <property type="nucleotide sequence ID" value="NZ_FOMX01000033.1"/>
</dbReference>
<sequence length="211" mass="23169">MPTQHIVAEGECISSIAFRHGLAPDTVWRDPENAELRRQRKNPNILVAGDVVVVPARQEKSAAVETDRRHIFRRRGVPEKLRLQFLVAGFPRAEERYELTVDGVIVAHDELTDAEGRIERFIAPDARAARVRFLETGEEYDFALGRLEPVDTPRGALGRLKSLGFYAGSLGDGGGAALSRALQAFQAAHGLEITGALDDETKRALEAKYGG</sequence>
<feature type="domain" description="Peptidoglycan binding-like" evidence="1">
    <location>
        <begin position="159"/>
        <end position="205"/>
    </location>
</feature>
<dbReference type="InterPro" id="IPR002477">
    <property type="entry name" value="Peptidoglycan-bd-like"/>
</dbReference>
<dbReference type="AlphaFoldDB" id="A0A1I2GN21"/>
<dbReference type="InterPro" id="IPR036366">
    <property type="entry name" value="PGBDSf"/>
</dbReference>
<reference evidence="3" key="1">
    <citation type="submission" date="2016-10" db="EMBL/GenBank/DDBJ databases">
        <authorList>
            <person name="Varghese N."/>
            <person name="Submissions S."/>
        </authorList>
    </citation>
    <scope>NUCLEOTIDE SEQUENCE [LARGE SCALE GENOMIC DNA]</scope>
    <source>
        <strain evidence="3">ATCC 25963</strain>
    </source>
</reference>
<dbReference type="Proteomes" id="UP000199400">
    <property type="component" value="Unassembled WGS sequence"/>
</dbReference>
<protein>
    <submittedName>
        <fullName evidence="2">Putative peptidoglycan binding domain-containing protein</fullName>
    </submittedName>
</protein>
<evidence type="ECO:0000313" key="3">
    <source>
        <dbReference type="Proteomes" id="UP000199400"/>
    </source>
</evidence>
<name>A0A1I2GN21_9BACT</name>
<evidence type="ECO:0000313" key="2">
    <source>
        <dbReference type="EMBL" id="SFF18409.1"/>
    </source>
</evidence>
<dbReference type="Gene3D" id="1.10.101.10">
    <property type="entry name" value="PGBD-like superfamily/PGBD"/>
    <property type="match status" value="1"/>
</dbReference>
<evidence type="ECO:0000259" key="1">
    <source>
        <dbReference type="Pfam" id="PF01471"/>
    </source>
</evidence>
<keyword evidence="3" id="KW-1185">Reference proteome</keyword>
<organism evidence="2 3">
    <name type="scientific">Nannocystis exedens</name>
    <dbReference type="NCBI Taxonomy" id="54"/>
    <lineage>
        <taxon>Bacteria</taxon>
        <taxon>Pseudomonadati</taxon>
        <taxon>Myxococcota</taxon>
        <taxon>Polyangia</taxon>
        <taxon>Nannocystales</taxon>
        <taxon>Nannocystaceae</taxon>
        <taxon>Nannocystis</taxon>
    </lineage>
</organism>
<dbReference type="OrthoDB" id="5512387at2"/>
<dbReference type="EMBL" id="FOMX01000033">
    <property type="protein sequence ID" value="SFF18409.1"/>
    <property type="molecule type" value="Genomic_DNA"/>
</dbReference>
<gene>
    <name evidence="2" type="ORF">SAMN02745121_07400</name>
</gene>
<dbReference type="InterPro" id="IPR036365">
    <property type="entry name" value="PGBD-like_sf"/>
</dbReference>
<dbReference type="Gene3D" id="3.10.350.10">
    <property type="entry name" value="LysM domain"/>
    <property type="match status" value="1"/>
</dbReference>
<dbReference type="STRING" id="54.SAMN02745121_07400"/>
<proteinExistence type="predicted"/>